<dbReference type="RefSeq" id="WP_021170855.1">
    <property type="nucleotide sequence ID" value="NZ_CTRP01000014.1"/>
</dbReference>
<evidence type="ECO:0000313" key="1">
    <source>
        <dbReference type="EMBL" id="CQR73580.1"/>
    </source>
</evidence>
<reference evidence="2" key="1">
    <citation type="submission" date="2015-03" db="EMBL/GenBank/DDBJ databases">
        <authorList>
            <person name="Nijsse Bart"/>
        </authorList>
    </citation>
    <scope>NUCLEOTIDE SEQUENCE [LARGE SCALE GENOMIC DNA]</scope>
</reference>
<dbReference type="EMBL" id="CTRP01000014">
    <property type="protein sequence ID" value="CQR73580.1"/>
    <property type="molecule type" value="Genomic_DNA"/>
</dbReference>
<name>A0A0U1L1L9_9FIRM</name>
<sequence length="73" mass="8341">MCAIIQGIPVVADPALPRKKIKQLVCDIIQTWKWEGKELGKIELICDGQLIHVISYEKPVVQLVPLRNHIRED</sequence>
<gene>
    <name evidence="1" type="ORF">SpAn4DRAFT_0042</name>
</gene>
<accession>A0A0U1L1L9</accession>
<dbReference type="AlphaFoldDB" id="A0A0U1L1L9"/>
<protein>
    <submittedName>
        <fullName evidence="1">Uncharacterized protein</fullName>
    </submittedName>
</protein>
<keyword evidence="2" id="KW-1185">Reference proteome</keyword>
<organism evidence="1 2">
    <name type="scientific">Sporomusa ovata</name>
    <dbReference type="NCBI Taxonomy" id="2378"/>
    <lineage>
        <taxon>Bacteria</taxon>
        <taxon>Bacillati</taxon>
        <taxon>Bacillota</taxon>
        <taxon>Negativicutes</taxon>
        <taxon>Selenomonadales</taxon>
        <taxon>Sporomusaceae</taxon>
        <taxon>Sporomusa</taxon>
    </lineage>
</organism>
<evidence type="ECO:0000313" key="2">
    <source>
        <dbReference type="Proteomes" id="UP000049855"/>
    </source>
</evidence>
<dbReference type="Proteomes" id="UP000049855">
    <property type="component" value="Unassembled WGS sequence"/>
</dbReference>
<proteinExistence type="predicted"/>